<organism evidence="1 2">
    <name type="scientific">Alicyclobacillus acidoterrestris (strain ATCC 49025 / DSM 3922 / CIP 106132 / NCIMB 13137 / GD3B)</name>
    <dbReference type="NCBI Taxonomy" id="1356854"/>
    <lineage>
        <taxon>Bacteria</taxon>
        <taxon>Bacillati</taxon>
        <taxon>Bacillota</taxon>
        <taxon>Bacilli</taxon>
        <taxon>Bacillales</taxon>
        <taxon>Alicyclobacillaceae</taxon>
        <taxon>Alicyclobacillus</taxon>
    </lineage>
</organism>
<dbReference type="AlphaFoldDB" id="T0BUZ9"/>
<dbReference type="Proteomes" id="UP000829401">
    <property type="component" value="Chromosome"/>
</dbReference>
<dbReference type="EMBL" id="CP080467">
    <property type="protein sequence ID" value="UNO50331.1"/>
    <property type="molecule type" value="Genomic_DNA"/>
</dbReference>
<accession>T0BUZ9</accession>
<reference evidence="2" key="1">
    <citation type="journal article" date="2022" name="G3 (Bethesda)">
        <title>Unveiling the complete genome sequence of Alicyclobacillus acidoterrestris DSM 3922T, a taint-producing strain.</title>
        <authorList>
            <person name="Leonardo I.C."/>
            <person name="Barreto Crespo M.T."/>
            <person name="Gaspar F.B."/>
        </authorList>
    </citation>
    <scope>NUCLEOTIDE SEQUENCE [LARGE SCALE GENOMIC DNA]</scope>
    <source>
        <strain evidence="2">DSM 3922</strain>
    </source>
</reference>
<gene>
    <name evidence="1" type="ORF">K1I37_07605</name>
</gene>
<evidence type="ECO:0000313" key="2">
    <source>
        <dbReference type="Proteomes" id="UP000829401"/>
    </source>
</evidence>
<accession>A0A9E7CZL7</accession>
<protein>
    <submittedName>
        <fullName evidence="1">Uncharacterized protein</fullName>
    </submittedName>
</protein>
<dbReference type="KEGG" id="aaco:K1I37_07605"/>
<sequence>MRPSEGIQTTTSVRPDKEMHIGGTRIRIFAPQPMSAAQRQTRHQAVVNIVAKYYQETMTSPQQKGK</sequence>
<name>T0BUZ9_ALIAG</name>
<dbReference type="RefSeq" id="WP_021297148.1">
    <property type="nucleotide sequence ID" value="NZ_AURB01000145.1"/>
</dbReference>
<proteinExistence type="predicted"/>
<keyword evidence="2" id="KW-1185">Reference proteome</keyword>
<evidence type="ECO:0000313" key="1">
    <source>
        <dbReference type="EMBL" id="UNO50331.1"/>
    </source>
</evidence>
<dbReference type="OrthoDB" id="9965722at2"/>